<sequence>MSSLAWPDTSTDDERRMREIVEMFSDTTTLDDLGIGQVPHGRPPTIPVLRLAGMDLGRANNLA</sequence>
<protein>
    <submittedName>
        <fullName evidence="1">Uncharacterized protein</fullName>
    </submittedName>
</protein>
<organism evidence="1 2">
    <name type="scientific">Gordonia sesuvii</name>
    <dbReference type="NCBI Taxonomy" id="3116777"/>
    <lineage>
        <taxon>Bacteria</taxon>
        <taxon>Bacillati</taxon>
        <taxon>Actinomycetota</taxon>
        <taxon>Actinomycetes</taxon>
        <taxon>Mycobacteriales</taxon>
        <taxon>Gordoniaceae</taxon>
        <taxon>Gordonia</taxon>
    </lineage>
</organism>
<keyword evidence="2" id="KW-1185">Reference proteome</keyword>
<dbReference type="EMBL" id="JAZDUF010000004">
    <property type="protein sequence ID" value="MEE3851791.1"/>
    <property type="molecule type" value="Genomic_DNA"/>
</dbReference>
<evidence type="ECO:0000313" key="2">
    <source>
        <dbReference type="Proteomes" id="UP001347146"/>
    </source>
</evidence>
<gene>
    <name evidence="1" type="ORF">VZC37_15720</name>
</gene>
<dbReference type="RefSeq" id="WP_330433500.1">
    <property type="nucleotide sequence ID" value="NZ_JAZDUF010000004.1"/>
</dbReference>
<evidence type="ECO:0000313" key="1">
    <source>
        <dbReference type="EMBL" id="MEE3851791.1"/>
    </source>
</evidence>
<dbReference type="Proteomes" id="UP001347146">
    <property type="component" value="Unassembled WGS sequence"/>
</dbReference>
<proteinExistence type="predicted"/>
<accession>A0ABU7MGS3</accession>
<reference evidence="1 2" key="1">
    <citation type="submission" date="2024-01" db="EMBL/GenBank/DDBJ databases">
        <title>Draft genome sequence of Gordonia sp. LSe1-13.</title>
        <authorList>
            <person name="Suphannarot A."/>
            <person name="Mingma R."/>
        </authorList>
    </citation>
    <scope>NUCLEOTIDE SEQUENCE [LARGE SCALE GENOMIC DNA]</scope>
    <source>
        <strain evidence="1 2">LSe1-13</strain>
    </source>
</reference>
<comment type="caution">
    <text evidence="1">The sequence shown here is derived from an EMBL/GenBank/DDBJ whole genome shotgun (WGS) entry which is preliminary data.</text>
</comment>
<name>A0ABU7MGS3_9ACTN</name>